<dbReference type="InterPro" id="IPR014043">
    <property type="entry name" value="Acyl_transferase_dom"/>
</dbReference>
<keyword evidence="1" id="KW-0596">Phosphopantetheine</keyword>
<keyword evidence="4" id="KW-0012">Acyltransferase</keyword>
<dbReference type="EMBL" id="JBHLZP010000779">
    <property type="protein sequence ID" value="MFB9839679.1"/>
    <property type="molecule type" value="Genomic_DNA"/>
</dbReference>
<evidence type="ECO:0000313" key="4">
    <source>
        <dbReference type="EMBL" id="MFB9839679.1"/>
    </source>
</evidence>
<dbReference type="SUPFAM" id="SSF55048">
    <property type="entry name" value="Probable ACP-binding domain of malonyl-CoA ACP transacylase"/>
    <property type="match status" value="1"/>
</dbReference>
<feature type="non-terminal residue" evidence="4">
    <location>
        <position position="1"/>
    </location>
</feature>
<dbReference type="Gene3D" id="3.30.70.250">
    <property type="entry name" value="Malonyl-CoA ACP transacylase, ACP-binding"/>
    <property type="match status" value="1"/>
</dbReference>
<keyword evidence="5" id="KW-1185">Reference proteome</keyword>
<name>A0ABV5YXA6_9ACTN</name>
<dbReference type="InterPro" id="IPR001227">
    <property type="entry name" value="Ac_transferase_dom_sf"/>
</dbReference>
<dbReference type="PANTHER" id="PTHR43775">
    <property type="entry name" value="FATTY ACID SYNTHASE"/>
    <property type="match status" value="1"/>
</dbReference>
<keyword evidence="4" id="KW-0808">Transferase</keyword>
<reference evidence="4 5" key="1">
    <citation type="submission" date="2024-09" db="EMBL/GenBank/DDBJ databases">
        <authorList>
            <person name="Sun Q."/>
            <person name="Mori K."/>
        </authorList>
    </citation>
    <scope>NUCLEOTIDE SEQUENCE [LARGE SCALE GENOMIC DNA]</scope>
    <source>
        <strain evidence="4 5">TBRC 0563</strain>
    </source>
</reference>
<evidence type="ECO:0000256" key="2">
    <source>
        <dbReference type="ARBA" id="ARBA00022553"/>
    </source>
</evidence>
<evidence type="ECO:0000259" key="3">
    <source>
        <dbReference type="SMART" id="SM00827"/>
    </source>
</evidence>
<proteinExistence type="predicted"/>
<dbReference type="Gene3D" id="3.30.70.3290">
    <property type="match status" value="1"/>
</dbReference>
<dbReference type="GO" id="GO:0016746">
    <property type="term" value="F:acyltransferase activity"/>
    <property type="evidence" value="ECO:0007669"/>
    <property type="project" value="UniProtKB-KW"/>
</dbReference>
<dbReference type="Proteomes" id="UP001589627">
    <property type="component" value="Unassembled WGS sequence"/>
</dbReference>
<organism evidence="4 5">
    <name type="scientific">Actinoallomurus acaciae</name>
    <dbReference type="NCBI Taxonomy" id="502577"/>
    <lineage>
        <taxon>Bacteria</taxon>
        <taxon>Bacillati</taxon>
        <taxon>Actinomycetota</taxon>
        <taxon>Actinomycetes</taxon>
        <taxon>Streptosporangiales</taxon>
        <taxon>Thermomonosporaceae</taxon>
        <taxon>Actinoallomurus</taxon>
    </lineage>
</organism>
<accession>A0ABV5YXA6</accession>
<dbReference type="SMART" id="SM00827">
    <property type="entry name" value="PKS_AT"/>
    <property type="match status" value="1"/>
</dbReference>
<feature type="domain" description="Malonyl-CoA:ACP transacylase (MAT)" evidence="3">
    <location>
        <begin position="48"/>
        <end position="359"/>
    </location>
</feature>
<dbReference type="SUPFAM" id="SSF52151">
    <property type="entry name" value="FabD/lysophospholipase-like"/>
    <property type="match status" value="1"/>
</dbReference>
<dbReference type="Gene3D" id="3.40.366.10">
    <property type="entry name" value="Malonyl-Coenzyme A Acyl Carrier Protein, domain 2"/>
    <property type="match status" value="1"/>
</dbReference>
<dbReference type="Pfam" id="PF00698">
    <property type="entry name" value="Acyl_transf_1"/>
    <property type="match status" value="1"/>
</dbReference>
<protein>
    <submittedName>
        <fullName evidence="4">Acyltransferase domain-containing protein</fullName>
    </submittedName>
</protein>
<dbReference type="InterPro" id="IPR050091">
    <property type="entry name" value="PKS_NRPS_Biosynth_Enz"/>
</dbReference>
<dbReference type="PANTHER" id="PTHR43775:SF37">
    <property type="entry name" value="SI:DKEY-61P9.11"/>
    <property type="match status" value="1"/>
</dbReference>
<evidence type="ECO:0000256" key="1">
    <source>
        <dbReference type="ARBA" id="ARBA00022450"/>
    </source>
</evidence>
<gene>
    <name evidence="4" type="ORF">ACFFNX_46800</name>
</gene>
<dbReference type="RefSeq" id="WP_378212843.1">
    <property type="nucleotide sequence ID" value="NZ_JBHLZP010000779.1"/>
</dbReference>
<comment type="caution">
    <text evidence="4">The sequence shown here is derived from an EMBL/GenBank/DDBJ whole genome shotgun (WGS) entry which is preliminary data.</text>
</comment>
<evidence type="ECO:0000313" key="5">
    <source>
        <dbReference type="Proteomes" id="UP001589627"/>
    </source>
</evidence>
<dbReference type="InterPro" id="IPR016036">
    <property type="entry name" value="Malonyl_transacylase_ACP-bd"/>
</dbReference>
<keyword evidence="2" id="KW-0597">Phosphoprotein</keyword>
<sequence length="391" mass="41821">GVPGGDGAHRRRAVVAATAGEAVRRLRKRDPRRVFTGRPDPRRPLVFLFSGVGDHYPGLAAGLYERLPVFRRELDRCFRLLEPELGMDLHDVLYPEGDDGAGGRPGLAALFDRHGSGAEIHRTLIAQPLVFSVQYALARALRTLGVEPSAMLGYSVGEYVAACVAGVISLEHALRLVAHRARLVDGLPGGSMLAVMSDPAPLRPLLDDSVVVAALNGPGLTVLSGPVEAVERTGRRLADEGIGCRRLATSHAFHSPMMEPLAEPLRALAAGFPLRPPAVPFVSNVTGTWITAGEAADPAYWARHLRQTIRFADGLKAVWGLADPIFVELGPGQALARLALAVAARRPEEATVAQTLPGPFESRPGWELLLAMAGRLWTAGVEIGWRALRPG</sequence>
<dbReference type="InterPro" id="IPR016035">
    <property type="entry name" value="Acyl_Trfase/lysoPLipase"/>
</dbReference>